<feature type="compositionally biased region" description="Basic and acidic residues" evidence="10">
    <location>
        <begin position="572"/>
        <end position="584"/>
    </location>
</feature>
<dbReference type="GO" id="GO:0006269">
    <property type="term" value="P:DNA replication, synthesis of primer"/>
    <property type="evidence" value="ECO:0007669"/>
    <property type="project" value="UniProtKB-KW"/>
</dbReference>
<evidence type="ECO:0000256" key="2">
    <source>
        <dbReference type="ARBA" id="ARBA00010564"/>
    </source>
</evidence>
<dbReference type="InterPro" id="IPR007238">
    <property type="entry name" value="DNA_primase_lsu_euk/arc"/>
</dbReference>
<dbReference type="InterPro" id="IPR016558">
    <property type="entry name" value="DNA_primase_lsu_euk"/>
</dbReference>
<gene>
    <name evidence="12" type="ORF">TGDOM2_297840</name>
</gene>
<organism evidence="12 13">
    <name type="scientific">Toxoplasma gondii GAB2-2007-GAL-DOM2</name>
    <dbReference type="NCBI Taxonomy" id="1130820"/>
    <lineage>
        <taxon>Eukaryota</taxon>
        <taxon>Sar</taxon>
        <taxon>Alveolata</taxon>
        <taxon>Apicomplexa</taxon>
        <taxon>Conoidasida</taxon>
        <taxon>Coccidia</taxon>
        <taxon>Eucoccidiorida</taxon>
        <taxon>Eimeriorina</taxon>
        <taxon>Sarcocystidae</taxon>
        <taxon>Toxoplasma</taxon>
    </lineage>
</organism>
<accession>A0A086KC93</accession>
<dbReference type="InterPro" id="IPR058560">
    <property type="entry name" value="DNA_primase_C"/>
</dbReference>
<evidence type="ECO:0000256" key="8">
    <source>
        <dbReference type="ARBA" id="ARBA00023014"/>
    </source>
</evidence>
<evidence type="ECO:0000256" key="3">
    <source>
        <dbReference type="ARBA" id="ARBA00022485"/>
    </source>
</evidence>
<protein>
    <submittedName>
        <fullName evidence="12">DNA primase, large subunit</fullName>
    </submittedName>
</protein>
<evidence type="ECO:0000256" key="1">
    <source>
        <dbReference type="ARBA" id="ARBA00001966"/>
    </source>
</evidence>
<name>A0A086KC93_TOXGO</name>
<evidence type="ECO:0000313" key="12">
    <source>
        <dbReference type="EMBL" id="KFG42011.1"/>
    </source>
</evidence>
<comment type="caution">
    <text evidence="12">The sequence shown here is derived from an EMBL/GenBank/DDBJ whole genome shotgun (WGS) entry which is preliminary data.</text>
</comment>
<dbReference type="EMBL" id="AHZU02000638">
    <property type="protein sequence ID" value="KFG42011.1"/>
    <property type="molecule type" value="Genomic_DNA"/>
</dbReference>
<evidence type="ECO:0000313" key="13">
    <source>
        <dbReference type="Proteomes" id="UP000028837"/>
    </source>
</evidence>
<dbReference type="GO" id="GO:0006270">
    <property type="term" value="P:DNA replication initiation"/>
    <property type="evidence" value="ECO:0007669"/>
    <property type="project" value="TreeGrafter"/>
</dbReference>
<dbReference type="GO" id="GO:0051539">
    <property type="term" value="F:4 iron, 4 sulfur cluster binding"/>
    <property type="evidence" value="ECO:0007669"/>
    <property type="project" value="UniProtKB-KW"/>
</dbReference>
<evidence type="ECO:0000256" key="4">
    <source>
        <dbReference type="ARBA" id="ARBA00022515"/>
    </source>
</evidence>
<comment type="cofactor">
    <cofactor evidence="1">
        <name>[4Fe-4S] cluster</name>
        <dbReference type="ChEBI" id="CHEBI:49883"/>
    </cofactor>
</comment>
<evidence type="ECO:0000256" key="7">
    <source>
        <dbReference type="ARBA" id="ARBA00023004"/>
    </source>
</evidence>
<dbReference type="GO" id="GO:0003677">
    <property type="term" value="F:DNA binding"/>
    <property type="evidence" value="ECO:0007669"/>
    <property type="project" value="UniProtKB-KW"/>
</dbReference>
<dbReference type="CDD" id="cd07322">
    <property type="entry name" value="PriL_PriS_Eukaryotic"/>
    <property type="match status" value="1"/>
</dbReference>
<dbReference type="PANTHER" id="PTHR10537:SF3">
    <property type="entry name" value="DNA PRIMASE LARGE SUBUNIT"/>
    <property type="match status" value="1"/>
</dbReference>
<feature type="region of interest" description="Disordered" evidence="10">
    <location>
        <begin position="536"/>
        <end position="584"/>
    </location>
</feature>
<keyword evidence="7" id="KW-0408">Iron</keyword>
<comment type="similarity">
    <text evidence="2">Belongs to the eukaryotic-type primase large subunit family.</text>
</comment>
<keyword evidence="4" id="KW-0639">Primosome</keyword>
<dbReference type="VEuPathDB" id="ToxoDB:TGDOM2_297840"/>
<keyword evidence="3" id="KW-0004">4Fe-4S</keyword>
<dbReference type="Proteomes" id="UP000028837">
    <property type="component" value="Unassembled WGS sequence"/>
</dbReference>
<dbReference type="GO" id="GO:0005658">
    <property type="term" value="C:alpha DNA polymerase:primase complex"/>
    <property type="evidence" value="ECO:0007669"/>
    <property type="project" value="TreeGrafter"/>
</dbReference>
<keyword evidence="6" id="KW-0479">Metal-binding</keyword>
<dbReference type="PANTHER" id="PTHR10537">
    <property type="entry name" value="DNA PRIMASE LARGE SUBUNIT"/>
    <property type="match status" value="1"/>
</dbReference>
<keyword evidence="8" id="KW-0411">Iron-sulfur</keyword>
<dbReference type="OrthoDB" id="421393at2759"/>
<sequence>MPRFSRSPSDAGVFGGHGQMSAFSMEEERRREYGPHSALVDSFLGIGGSPYMYDLLGRFPHPISLYQHLPHLSTIPVKALEEVAVQRLRVLNFLHEKFGAETSLSPALLREMGARKPNTTPAACAAPGSLRAPTAEAELKQLLEEAGLMLARPVGGAAPAPSPELTQAVAMRDAISHFALRLAFSTDKERQQWFVRQEARLFLYRLEELMKFRGDSPGTGFERDQPFDEFLRREGLDYDFVTRPQRPDSPAMALWQRATEFRGADASAAYSYQELRLFLVPFYPDAASLVARRRVYIHRFIAYVPFTDMDQVLLGKFKSVLSECFSLLDSRQSTLQTNVFGDARIGELLMAIPTVYIGKDFRKDAVETAEDRLTPQNVKDVWRSSFPPCMRRLFGAYMRDHHMRHSGRLQLWLFFKGAGMKLEENLQFNRALWQDAQKFDREHSYTLRHIYGQEGKRADYPPLSCSKIISGGGMLQTPGVGDFHGCPFKHFDKPQLQKLLTEFGLSFNQLLPVLKYKDTNEYQLACREFFMQTHPGSEGEGVGNHPNHFYEASRRYARRQAGPSAVSPAEANSEKVKEEDANLA</sequence>
<reference evidence="12 13" key="1">
    <citation type="submission" date="2014-02" db="EMBL/GenBank/DDBJ databases">
        <authorList>
            <person name="Sibley D."/>
            <person name="Venepally P."/>
            <person name="Karamycheva S."/>
            <person name="Hadjithomas M."/>
            <person name="Khan A."/>
            <person name="Brunk B."/>
            <person name="Roos D."/>
            <person name="Caler E."/>
            <person name="Lorenzi H."/>
        </authorList>
    </citation>
    <scope>NUCLEOTIDE SEQUENCE [LARGE SCALE GENOMIC DNA]</scope>
    <source>
        <strain evidence="12 13">GAB2-2007-GAL-DOM2</strain>
    </source>
</reference>
<keyword evidence="5" id="KW-0235">DNA replication</keyword>
<proteinExistence type="inferred from homology"/>
<evidence type="ECO:0000256" key="5">
    <source>
        <dbReference type="ARBA" id="ARBA00022705"/>
    </source>
</evidence>
<dbReference type="AlphaFoldDB" id="A0A086KC93"/>
<feature type="domain" description="DNA primase large subunit C-terminal" evidence="11">
    <location>
        <begin position="382"/>
        <end position="550"/>
    </location>
</feature>
<evidence type="ECO:0000256" key="9">
    <source>
        <dbReference type="ARBA" id="ARBA00023125"/>
    </source>
</evidence>
<dbReference type="GO" id="GO:0046872">
    <property type="term" value="F:metal ion binding"/>
    <property type="evidence" value="ECO:0007669"/>
    <property type="project" value="UniProtKB-KW"/>
</dbReference>
<evidence type="ECO:0000259" key="11">
    <source>
        <dbReference type="Pfam" id="PF04104"/>
    </source>
</evidence>
<keyword evidence="9" id="KW-0238">DNA-binding</keyword>
<dbReference type="Pfam" id="PF26466">
    <property type="entry name" value="DNA_primase_lrg_N"/>
    <property type="match status" value="1"/>
</dbReference>
<evidence type="ECO:0000256" key="6">
    <source>
        <dbReference type="ARBA" id="ARBA00022723"/>
    </source>
</evidence>
<dbReference type="Pfam" id="PF04104">
    <property type="entry name" value="DNA_primase_lrg"/>
    <property type="match status" value="1"/>
</dbReference>
<dbReference type="Gene3D" id="1.20.930.80">
    <property type="match status" value="1"/>
</dbReference>
<evidence type="ECO:0000256" key="10">
    <source>
        <dbReference type="SAM" id="MobiDB-lite"/>
    </source>
</evidence>